<gene>
    <name evidence="8" type="ORF">CFOL_v3_18314</name>
</gene>
<dbReference type="AlphaFoldDB" id="A0A1Q3C3M9"/>
<dbReference type="InterPro" id="IPR027443">
    <property type="entry name" value="IPNS-like_sf"/>
</dbReference>
<feature type="domain" description="Fe2OG dioxygenase" evidence="7">
    <location>
        <begin position="163"/>
        <end position="265"/>
    </location>
</feature>
<dbReference type="GO" id="GO:0046872">
    <property type="term" value="F:metal ion binding"/>
    <property type="evidence" value="ECO:0007669"/>
    <property type="project" value="UniProtKB-KW"/>
</dbReference>
<reference evidence="9" key="1">
    <citation type="submission" date="2016-04" db="EMBL/GenBank/DDBJ databases">
        <title>Cephalotus genome sequencing.</title>
        <authorList>
            <person name="Fukushima K."/>
            <person name="Hasebe M."/>
            <person name="Fang X."/>
        </authorList>
    </citation>
    <scope>NUCLEOTIDE SEQUENCE [LARGE SCALE GENOMIC DNA]</scope>
    <source>
        <strain evidence="9">cv. St1</strain>
    </source>
</reference>
<dbReference type="PROSITE" id="PS51471">
    <property type="entry name" value="FE2OG_OXY"/>
    <property type="match status" value="1"/>
</dbReference>
<evidence type="ECO:0000256" key="2">
    <source>
        <dbReference type="ARBA" id="ARBA00023004"/>
    </source>
</evidence>
<dbReference type="Proteomes" id="UP000187406">
    <property type="component" value="Unassembled WGS sequence"/>
</dbReference>
<evidence type="ECO:0000259" key="7">
    <source>
        <dbReference type="PROSITE" id="PS51471"/>
    </source>
</evidence>
<keyword evidence="9" id="KW-1185">Reference proteome</keyword>
<dbReference type="InterPro" id="IPR026992">
    <property type="entry name" value="DIOX_N"/>
</dbReference>
<dbReference type="GO" id="GO:0016491">
    <property type="term" value="F:oxidoreductase activity"/>
    <property type="evidence" value="ECO:0007669"/>
    <property type="project" value="UniProtKB-KW"/>
</dbReference>
<dbReference type="InterPro" id="IPR005123">
    <property type="entry name" value="Oxoglu/Fe-dep_dioxygenase_dom"/>
</dbReference>
<keyword evidence="1 6" id="KW-0479">Metal-binding</keyword>
<dbReference type="STRING" id="3775.A0A1Q3C3M9"/>
<name>A0A1Q3C3M9_CEPFO</name>
<comment type="function">
    <text evidence="3">2-oxoglutarate-dependent dioxygenase essential for auxin catabolism and maintenance of auxin homeostasis in reproductive organs. Catalyzes the irreversible oxidation of indole-3-acetic acid (IAA) to the biologically inactive 2-oxoindole-3-acetic acid (OxIAA).</text>
</comment>
<comment type="caution">
    <text evidence="8">The sequence shown here is derived from an EMBL/GenBank/DDBJ whole genome shotgun (WGS) entry which is preliminary data.</text>
</comment>
<proteinExistence type="inferred from homology"/>
<dbReference type="EMBL" id="BDDD01001280">
    <property type="protein sequence ID" value="GAV74834.1"/>
    <property type="molecule type" value="Genomic_DNA"/>
</dbReference>
<dbReference type="InParanoid" id="A0A1Q3C3M9"/>
<keyword evidence="6" id="KW-0560">Oxidoreductase</keyword>
<dbReference type="SUPFAM" id="SSF51197">
    <property type="entry name" value="Clavaminate synthase-like"/>
    <property type="match status" value="1"/>
</dbReference>
<dbReference type="FunCoup" id="A0A1Q3C3M9">
    <property type="interactions" value="222"/>
</dbReference>
<dbReference type="PANTHER" id="PTHR47990">
    <property type="entry name" value="2-OXOGLUTARATE (2OG) AND FE(II)-DEPENDENT OXYGENASE SUPERFAMILY PROTEIN-RELATED"/>
    <property type="match status" value="1"/>
</dbReference>
<sequence length="313" mass="35455">MGFAETLVPLLDLSGEGPGVEQGGERWKVLCNKVREACENYGCFMLSCDKIPKTLRDDMFVAMKDLFDLPEQTKRKHQDPKPYRSYLGKCPIVPLHESFGIDDATRLDVAQEFTNLMWPEGNPNFCDTLNIMSSKLQELNYIVIKMIFESFGMEKHYDSHMKDTNSIFRVMKYNVPAPIHDSTVGLVAHTDKNTLAILCQNEVQGLEILTKQGEWVLLTPPQDAFIVIVGDAMKAWSNGRLVAAKHRVMISGDKDRYSCGLFSVPKEGAVIEVPMELVDKEHPLLYKPFKFSDYFSYYVSNISDDALETYAAV</sequence>
<dbReference type="Gene3D" id="2.60.120.330">
    <property type="entry name" value="B-lactam Antibiotic, Isopenicillin N Synthase, Chain"/>
    <property type="match status" value="1"/>
</dbReference>
<evidence type="ECO:0000256" key="5">
    <source>
        <dbReference type="ARBA" id="ARBA00076740"/>
    </source>
</evidence>
<evidence type="ECO:0000256" key="6">
    <source>
        <dbReference type="RuleBase" id="RU003682"/>
    </source>
</evidence>
<dbReference type="Pfam" id="PF14226">
    <property type="entry name" value="DIOX_N"/>
    <property type="match status" value="1"/>
</dbReference>
<protein>
    <recommendedName>
        <fullName evidence="4">2-oxoglutarate-dependent dioxygenase DAO</fullName>
    </recommendedName>
    <alternativeName>
        <fullName evidence="5">Protein DIOXYGENASE FOR AUXIN OXIDATION</fullName>
    </alternativeName>
</protein>
<keyword evidence="2 6" id="KW-0408">Iron</keyword>
<dbReference type="Pfam" id="PF03171">
    <property type="entry name" value="2OG-FeII_Oxy"/>
    <property type="match status" value="1"/>
</dbReference>
<evidence type="ECO:0000313" key="9">
    <source>
        <dbReference type="Proteomes" id="UP000187406"/>
    </source>
</evidence>
<dbReference type="OrthoDB" id="288590at2759"/>
<evidence type="ECO:0000313" key="8">
    <source>
        <dbReference type="EMBL" id="GAV74834.1"/>
    </source>
</evidence>
<organism evidence="8 9">
    <name type="scientific">Cephalotus follicularis</name>
    <name type="common">Albany pitcher plant</name>
    <dbReference type="NCBI Taxonomy" id="3775"/>
    <lineage>
        <taxon>Eukaryota</taxon>
        <taxon>Viridiplantae</taxon>
        <taxon>Streptophyta</taxon>
        <taxon>Embryophyta</taxon>
        <taxon>Tracheophyta</taxon>
        <taxon>Spermatophyta</taxon>
        <taxon>Magnoliopsida</taxon>
        <taxon>eudicotyledons</taxon>
        <taxon>Gunneridae</taxon>
        <taxon>Pentapetalae</taxon>
        <taxon>rosids</taxon>
        <taxon>fabids</taxon>
        <taxon>Oxalidales</taxon>
        <taxon>Cephalotaceae</taxon>
        <taxon>Cephalotus</taxon>
    </lineage>
</organism>
<dbReference type="InterPro" id="IPR044861">
    <property type="entry name" value="IPNS-like_FE2OG_OXY"/>
</dbReference>
<evidence type="ECO:0000256" key="1">
    <source>
        <dbReference type="ARBA" id="ARBA00022723"/>
    </source>
</evidence>
<evidence type="ECO:0000256" key="4">
    <source>
        <dbReference type="ARBA" id="ARBA00074102"/>
    </source>
</evidence>
<dbReference type="InterPro" id="IPR050231">
    <property type="entry name" value="Iron_ascorbate_oxido_reductase"/>
</dbReference>
<accession>A0A1Q3C3M9</accession>
<dbReference type="FunFam" id="2.60.120.330:FF:000017">
    <property type="entry name" value="2-oxoglutarate-dependent dioxygenase DAO"/>
    <property type="match status" value="1"/>
</dbReference>
<comment type="similarity">
    <text evidence="6">Belongs to the iron/ascorbate-dependent oxidoreductase family.</text>
</comment>
<evidence type="ECO:0000256" key="3">
    <source>
        <dbReference type="ARBA" id="ARBA00054658"/>
    </source>
</evidence>